<name>A0A518IEP6_9PLAN</name>
<dbReference type="GO" id="GO:0000160">
    <property type="term" value="P:phosphorelay signal transduction system"/>
    <property type="evidence" value="ECO:0007669"/>
    <property type="project" value="InterPro"/>
</dbReference>
<accession>A0A518IEP6</accession>
<evidence type="ECO:0000256" key="2">
    <source>
        <dbReference type="PROSITE-ProRule" id="PRU00169"/>
    </source>
</evidence>
<dbReference type="EC" id="3.1.3.3" evidence="4"/>
<feature type="domain" description="Response regulatory" evidence="3">
    <location>
        <begin position="18"/>
        <end position="134"/>
    </location>
</feature>
<dbReference type="PANTHER" id="PTHR43156:SF2">
    <property type="entry name" value="STAGE II SPORULATION PROTEIN E"/>
    <property type="match status" value="1"/>
</dbReference>
<dbReference type="PROSITE" id="PS50110">
    <property type="entry name" value="RESPONSE_REGULATORY"/>
    <property type="match status" value="1"/>
</dbReference>
<dbReference type="GO" id="GO:0016791">
    <property type="term" value="F:phosphatase activity"/>
    <property type="evidence" value="ECO:0007669"/>
    <property type="project" value="TreeGrafter"/>
</dbReference>
<dbReference type="Pfam" id="PF07228">
    <property type="entry name" value="SpoIIE"/>
    <property type="match status" value="1"/>
</dbReference>
<proteinExistence type="predicted"/>
<sequence length="413" mass="45855">MMGGLIFNEFEFVGPTMRILIGWDNPEECDLISLYLGVSENDLVICSTTEEFLEQALEKNAWDIILMSIMSPDPQTAFDHFEQIRQKHLDTPIVGACPTQGTFHVARFLTAGMRAYIIRDEGGDFMFLLETTLQSVVDSVKAERERFVAERLREEIESVRKLQESIIPSDLESPDRFDVTARYESSQIRVFGGQPVTLAGGDYYDVFMLDDENLVLLVGDASGHGMKACMSIMTMHTLVGMIRSNKYLDTAAFVSDVNNRLCNQAIVNDDGGFITLLYGILNARTNEFQWTSAGAPIPIVHELETNKVYELGTNDDGGLPLGIVPDVEYDIHTSIVPADSRLLIFTDGLAEAFPGEKETFGEFGIPGIMNSLQESRSNDLETALSNLFRDSNAFTDGSGRHDDTSVVLLGRKN</sequence>
<dbReference type="InterPro" id="IPR052016">
    <property type="entry name" value="Bact_Sigma-Reg"/>
</dbReference>
<dbReference type="InterPro" id="IPR001932">
    <property type="entry name" value="PPM-type_phosphatase-like_dom"/>
</dbReference>
<evidence type="ECO:0000256" key="1">
    <source>
        <dbReference type="ARBA" id="ARBA00022801"/>
    </source>
</evidence>
<comment type="caution">
    <text evidence="2">Lacks conserved residue(s) required for the propagation of feature annotation.</text>
</comment>
<dbReference type="InterPro" id="IPR036457">
    <property type="entry name" value="PPM-type-like_dom_sf"/>
</dbReference>
<evidence type="ECO:0000259" key="3">
    <source>
        <dbReference type="PROSITE" id="PS50110"/>
    </source>
</evidence>
<dbReference type="SMART" id="SM00331">
    <property type="entry name" value="PP2C_SIG"/>
    <property type="match status" value="1"/>
</dbReference>
<dbReference type="InterPro" id="IPR001789">
    <property type="entry name" value="Sig_transdc_resp-reg_receiver"/>
</dbReference>
<dbReference type="PANTHER" id="PTHR43156">
    <property type="entry name" value="STAGE II SPORULATION PROTEIN E-RELATED"/>
    <property type="match status" value="1"/>
</dbReference>
<gene>
    <name evidence="4" type="primary">rsbU_5</name>
    <name evidence="4" type="ORF">Enr17x_35960</name>
</gene>
<evidence type="ECO:0000313" key="5">
    <source>
        <dbReference type="Proteomes" id="UP000318313"/>
    </source>
</evidence>
<dbReference type="KEGG" id="gfm:Enr17x_35960"/>
<dbReference type="AlphaFoldDB" id="A0A518IEP6"/>
<reference evidence="4 5" key="1">
    <citation type="submission" date="2019-03" db="EMBL/GenBank/DDBJ databases">
        <title>Deep-cultivation of Planctomycetes and their phenomic and genomic characterization uncovers novel biology.</title>
        <authorList>
            <person name="Wiegand S."/>
            <person name="Jogler M."/>
            <person name="Boedeker C."/>
            <person name="Pinto D."/>
            <person name="Vollmers J."/>
            <person name="Rivas-Marin E."/>
            <person name="Kohn T."/>
            <person name="Peeters S.H."/>
            <person name="Heuer A."/>
            <person name="Rast P."/>
            <person name="Oberbeckmann S."/>
            <person name="Bunk B."/>
            <person name="Jeske O."/>
            <person name="Meyerdierks A."/>
            <person name="Storesund J.E."/>
            <person name="Kallscheuer N."/>
            <person name="Luecker S."/>
            <person name="Lage O.M."/>
            <person name="Pohl T."/>
            <person name="Merkel B.J."/>
            <person name="Hornburger P."/>
            <person name="Mueller R.-W."/>
            <person name="Bruemmer F."/>
            <person name="Labrenz M."/>
            <person name="Spormann A.M."/>
            <person name="Op den Camp H."/>
            <person name="Overmann J."/>
            <person name="Amann R."/>
            <person name="Jetten M.S.M."/>
            <person name="Mascher T."/>
            <person name="Medema M.H."/>
            <person name="Devos D.P."/>
            <person name="Kaster A.-K."/>
            <person name="Ovreas L."/>
            <person name="Rohde M."/>
            <person name="Galperin M.Y."/>
            <person name="Jogler C."/>
        </authorList>
    </citation>
    <scope>NUCLEOTIDE SEQUENCE [LARGE SCALE GENOMIC DNA]</scope>
    <source>
        <strain evidence="4 5">Enr17</strain>
    </source>
</reference>
<keyword evidence="1 4" id="KW-0378">Hydrolase</keyword>
<dbReference type="EMBL" id="CP037452">
    <property type="protein sequence ID" value="QDV51540.1"/>
    <property type="molecule type" value="Genomic_DNA"/>
</dbReference>
<dbReference type="Gene3D" id="3.60.40.10">
    <property type="entry name" value="PPM-type phosphatase domain"/>
    <property type="match status" value="1"/>
</dbReference>
<keyword evidence="5" id="KW-1185">Reference proteome</keyword>
<organism evidence="4 5">
    <name type="scientific">Gimesia fumaroli</name>
    <dbReference type="NCBI Taxonomy" id="2527976"/>
    <lineage>
        <taxon>Bacteria</taxon>
        <taxon>Pseudomonadati</taxon>
        <taxon>Planctomycetota</taxon>
        <taxon>Planctomycetia</taxon>
        <taxon>Planctomycetales</taxon>
        <taxon>Planctomycetaceae</taxon>
        <taxon>Gimesia</taxon>
    </lineage>
</organism>
<protein>
    <submittedName>
        <fullName evidence="4">Phosphoserine phosphatase RsbU</fullName>
        <ecNumber evidence="4">3.1.3.3</ecNumber>
    </submittedName>
</protein>
<evidence type="ECO:0000313" key="4">
    <source>
        <dbReference type="EMBL" id="QDV51540.1"/>
    </source>
</evidence>
<dbReference type="Proteomes" id="UP000318313">
    <property type="component" value="Chromosome"/>
</dbReference>
<dbReference type="InterPro" id="IPR011006">
    <property type="entry name" value="CheY-like_superfamily"/>
</dbReference>
<dbReference type="Gene3D" id="3.40.50.2300">
    <property type="match status" value="1"/>
</dbReference>
<dbReference type="SUPFAM" id="SSF52172">
    <property type="entry name" value="CheY-like"/>
    <property type="match status" value="1"/>
</dbReference>